<dbReference type="Proteomes" id="UP000198287">
    <property type="component" value="Unassembled WGS sequence"/>
</dbReference>
<evidence type="ECO:0000313" key="2">
    <source>
        <dbReference type="EMBL" id="OXA53437.1"/>
    </source>
</evidence>
<reference evidence="2 3" key="1">
    <citation type="submission" date="2015-12" db="EMBL/GenBank/DDBJ databases">
        <title>The genome of Folsomia candida.</title>
        <authorList>
            <person name="Faddeeva A."/>
            <person name="Derks M.F."/>
            <person name="Anvar Y."/>
            <person name="Smit S."/>
            <person name="Van Straalen N."/>
            <person name="Roelofs D."/>
        </authorList>
    </citation>
    <scope>NUCLEOTIDE SEQUENCE [LARGE SCALE GENOMIC DNA]</scope>
    <source>
        <strain evidence="2 3">VU population</strain>
        <tissue evidence="2">Whole body</tissue>
    </source>
</reference>
<name>A0A226E8R6_FOLCA</name>
<feature type="compositionally biased region" description="Polar residues" evidence="1">
    <location>
        <begin position="52"/>
        <end position="78"/>
    </location>
</feature>
<feature type="region of interest" description="Disordered" evidence="1">
    <location>
        <begin position="36"/>
        <end position="78"/>
    </location>
</feature>
<keyword evidence="3" id="KW-1185">Reference proteome</keyword>
<dbReference type="EMBL" id="LNIX01000005">
    <property type="protein sequence ID" value="OXA53437.1"/>
    <property type="molecule type" value="Genomic_DNA"/>
</dbReference>
<dbReference type="AlphaFoldDB" id="A0A226E8R6"/>
<comment type="caution">
    <text evidence="2">The sequence shown here is derived from an EMBL/GenBank/DDBJ whole genome shotgun (WGS) entry which is preliminary data.</text>
</comment>
<accession>A0A226E8R6</accession>
<evidence type="ECO:0000256" key="1">
    <source>
        <dbReference type="SAM" id="MobiDB-lite"/>
    </source>
</evidence>
<proteinExistence type="predicted"/>
<gene>
    <name evidence="2" type="ORF">Fcan01_11414</name>
</gene>
<protein>
    <submittedName>
        <fullName evidence="2">Uncharacterized protein</fullName>
    </submittedName>
</protein>
<organism evidence="2 3">
    <name type="scientific">Folsomia candida</name>
    <name type="common">Springtail</name>
    <dbReference type="NCBI Taxonomy" id="158441"/>
    <lineage>
        <taxon>Eukaryota</taxon>
        <taxon>Metazoa</taxon>
        <taxon>Ecdysozoa</taxon>
        <taxon>Arthropoda</taxon>
        <taxon>Hexapoda</taxon>
        <taxon>Collembola</taxon>
        <taxon>Entomobryomorpha</taxon>
        <taxon>Isotomoidea</taxon>
        <taxon>Isotomidae</taxon>
        <taxon>Proisotominae</taxon>
        <taxon>Folsomia</taxon>
    </lineage>
</organism>
<sequence>MEFSKSLKLYLVTIFFLKVATTSMAFVITARGDQLSSTTRDYSGQDFDEESTTISPNSGDNGLSNPVPNVTRQNRENSTNIVELPPKKEELPTQPPAIQIGSKPNITISHNAPIVIGNWDTDIEEAGMPILIYLEYFCDQGCHKTNY</sequence>
<evidence type="ECO:0000313" key="3">
    <source>
        <dbReference type="Proteomes" id="UP000198287"/>
    </source>
</evidence>